<dbReference type="InterPro" id="IPR027417">
    <property type="entry name" value="P-loop_NTPase"/>
</dbReference>
<keyword evidence="4" id="KW-0175">Coiled coil</keyword>
<evidence type="ECO:0000259" key="5">
    <source>
        <dbReference type="Pfam" id="PF13476"/>
    </source>
</evidence>
<dbReference type="STRING" id="1423775.FD03_GL001068"/>
<evidence type="ECO:0000256" key="2">
    <source>
        <dbReference type="ARBA" id="ARBA00011322"/>
    </source>
</evidence>
<feature type="coiled-coil region" evidence="4">
    <location>
        <begin position="338"/>
        <end position="409"/>
    </location>
</feature>
<organism evidence="6 7">
    <name type="scientific">Companilactobacillus nodensis DSM 19682 = JCM 14932 = NBRC 107160</name>
    <dbReference type="NCBI Taxonomy" id="1423775"/>
    <lineage>
        <taxon>Bacteria</taxon>
        <taxon>Bacillati</taxon>
        <taxon>Bacillota</taxon>
        <taxon>Bacilli</taxon>
        <taxon>Lactobacillales</taxon>
        <taxon>Lactobacillaceae</taxon>
        <taxon>Companilactobacillus</taxon>
    </lineage>
</organism>
<dbReference type="RefSeq" id="WP_025023582.1">
    <property type="nucleotide sequence ID" value="NZ_AZDZ01000002.1"/>
</dbReference>
<feature type="coiled-coil region" evidence="4">
    <location>
        <begin position="775"/>
        <end position="802"/>
    </location>
</feature>
<dbReference type="GO" id="GO:0016887">
    <property type="term" value="F:ATP hydrolysis activity"/>
    <property type="evidence" value="ECO:0007669"/>
    <property type="project" value="InterPro"/>
</dbReference>
<dbReference type="Pfam" id="PF13476">
    <property type="entry name" value="AAA_23"/>
    <property type="match status" value="1"/>
</dbReference>
<evidence type="ECO:0000256" key="3">
    <source>
        <dbReference type="ARBA" id="ARBA00013368"/>
    </source>
</evidence>
<dbReference type="GO" id="GO:0004527">
    <property type="term" value="F:exonuclease activity"/>
    <property type="evidence" value="ECO:0007669"/>
    <property type="project" value="UniProtKB-KW"/>
</dbReference>
<name>A0A0R1KBI2_9LACO</name>
<dbReference type="eggNOG" id="COG0419">
    <property type="taxonomic scope" value="Bacteria"/>
</dbReference>
<dbReference type="PANTHER" id="PTHR32114">
    <property type="entry name" value="ABC TRANSPORTER ABCH.3"/>
    <property type="match status" value="1"/>
</dbReference>
<feature type="coiled-coil region" evidence="4">
    <location>
        <begin position="835"/>
        <end position="869"/>
    </location>
</feature>
<dbReference type="AlphaFoldDB" id="A0A0R1KBI2"/>
<dbReference type="GO" id="GO:0006302">
    <property type="term" value="P:double-strand break repair"/>
    <property type="evidence" value="ECO:0007669"/>
    <property type="project" value="InterPro"/>
</dbReference>
<feature type="coiled-coil region" evidence="4">
    <location>
        <begin position="250"/>
        <end position="304"/>
    </location>
</feature>
<evidence type="ECO:0000313" key="7">
    <source>
        <dbReference type="Proteomes" id="UP000051248"/>
    </source>
</evidence>
<proteinExistence type="inferred from homology"/>
<protein>
    <recommendedName>
        <fullName evidence="3">Nuclease SbcCD subunit C</fullName>
    </recommendedName>
</protein>
<dbReference type="PATRIC" id="fig|1423775.4.peg.1097"/>
<evidence type="ECO:0000256" key="1">
    <source>
        <dbReference type="ARBA" id="ARBA00006930"/>
    </source>
</evidence>
<evidence type="ECO:0000313" key="6">
    <source>
        <dbReference type="EMBL" id="KRK80933.1"/>
    </source>
</evidence>
<dbReference type="EMBL" id="AZDZ01000002">
    <property type="protein sequence ID" value="KRK80933.1"/>
    <property type="molecule type" value="Genomic_DNA"/>
</dbReference>
<dbReference type="Pfam" id="PF13558">
    <property type="entry name" value="SbcC_Walker_B"/>
    <property type="match status" value="1"/>
</dbReference>
<feature type="coiled-coil region" evidence="4">
    <location>
        <begin position="658"/>
        <end position="720"/>
    </location>
</feature>
<dbReference type="Proteomes" id="UP000051248">
    <property type="component" value="Unassembled WGS sequence"/>
</dbReference>
<keyword evidence="6" id="KW-0540">Nuclease</keyword>
<feature type="coiled-coil region" evidence="4">
    <location>
        <begin position="189"/>
        <end position="216"/>
    </location>
</feature>
<sequence length="1045" mass="117551">MKPLQLELNYFGPYKDQKIDFTKFNDFPVFLISGKTGAGKTTIFDAMCFALFGGTSGNDRQAKQMRSDFAKVDNETSVKFRFEHQGKTYQIVRSPEQEVLKKRGEGTRTQPADVTLTIFDESGKAIDEYKKVNAVTTYIHNLLQLTREQFSEIVLLPQGQFRKFLMANSDDKEKVLRDIFGTSLYSNWASELKNKLKKQQQQNSDASKKLNTYQQQLTWDGLSEDEITSLNPQMAVDKQAEQEKVQLRQKTELKNQFDTAKSNLTAAQTAENNGKTLDKNYADLEILNKKLTNLEAESETIDNKRELVKTLDWIQTLESDARQLKSAQEQVKTGTDTVNKLTTEKQLLDQKLKQVEETVKSLGDQKNVAEQRKNEIITLTDKKTVYEQVAETESKLTKVQNKLADAKSADEQFTKQISALSDQQDQLSNSGERLPELLSLGAKLSDQQRDLNEILKQAKSVSEQHHKVETQTETIATKQKELDDQVVDYESLHNNYLKLDSDWASEQIALLSKKLIAGTPCPVCGSTEHPAPAPVNTITVTEEQVKKAKQASDDANTKLATVKTQLDSLQEQLVDSQTELKNDSEALKQSLHEKLAITYTDQSDLQTQLQDYQAKLDNQQKENDAQKSKVQHDKSLLEDVKKDLGTATADQKEQNQETSKIEHQVLQLQTQLKDQKNQLADNFDNLDELENYLNKIIQKQAEYEKNNESANKLLVETNNKISASNSSLNSEQRYVADAQAKVAQYHESLTSEMTQKWNKPDFEQLNNLLSELSKLSSLRTDINNFEQQKSELSGQITTTKKNIADKPRPDLSVLSEATTAAQAKVNELETKYYDLDSLIKDNNKLVKQMTELLAQVKEQQTALAELQQLSSVTNGNGAQKLSLERFVLQTYLQKVLVLGNSRLQQLTNGRYQFQLDESVGTHRNGTGLEINVYDDNAGKIRSVHTLSGGESFIAALSLALALAEVIQNQSGGIKIDALFIDEGFGSLDEDALSMAMEALQTVEGQSRMIGIISHVRELEDQLPAQLQVTPNGDGTSKIGYQLELK</sequence>
<keyword evidence="6" id="KW-0378">Hydrolase</keyword>
<keyword evidence="7" id="KW-1185">Reference proteome</keyword>
<feature type="domain" description="Rad50/SbcC-type AAA" evidence="5">
    <location>
        <begin position="5"/>
        <end position="217"/>
    </location>
</feature>
<keyword evidence="6" id="KW-0269">Exonuclease</keyword>
<evidence type="ECO:0000256" key="4">
    <source>
        <dbReference type="SAM" id="Coils"/>
    </source>
</evidence>
<feature type="coiled-coil region" evidence="4">
    <location>
        <begin position="538"/>
        <end position="629"/>
    </location>
</feature>
<dbReference type="InterPro" id="IPR038729">
    <property type="entry name" value="Rad50/SbcC_AAA"/>
</dbReference>
<comment type="caution">
    <text evidence="6">The sequence shown here is derived from an EMBL/GenBank/DDBJ whole genome shotgun (WGS) entry which is preliminary data.</text>
</comment>
<dbReference type="Gene3D" id="3.40.50.300">
    <property type="entry name" value="P-loop containing nucleotide triphosphate hydrolases"/>
    <property type="match status" value="2"/>
</dbReference>
<comment type="similarity">
    <text evidence="1">Belongs to the SMC family. SbcC subfamily.</text>
</comment>
<accession>A0A0R1KBI2</accession>
<dbReference type="SUPFAM" id="SSF52540">
    <property type="entry name" value="P-loop containing nucleoside triphosphate hydrolases"/>
    <property type="match status" value="1"/>
</dbReference>
<reference evidence="6 7" key="1">
    <citation type="journal article" date="2015" name="Genome Announc.">
        <title>Expanding the biotechnology potential of lactobacilli through comparative genomics of 213 strains and associated genera.</title>
        <authorList>
            <person name="Sun Z."/>
            <person name="Harris H.M."/>
            <person name="McCann A."/>
            <person name="Guo C."/>
            <person name="Argimon S."/>
            <person name="Zhang W."/>
            <person name="Yang X."/>
            <person name="Jeffery I.B."/>
            <person name="Cooney J.C."/>
            <person name="Kagawa T.F."/>
            <person name="Liu W."/>
            <person name="Song Y."/>
            <person name="Salvetti E."/>
            <person name="Wrobel A."/>
            <person name="Rasinkangas P."/>
            <person name="Parkhill J."/>
            <person name="Rea M.C."/>
            <person name="O'Sullivan O."/>
            <person name="Ritari J."/>
            <person name="Douillard F.P."/>
            <person name="Paul Ross R."/>
            <person name="Yang R."/>
            <person name="Briner A.E."/>
            <person name="Felis G.E."/>
            <person name="de Vos W.M."/>
            <person name="Barrangou R."/>
            <person name="Klaenhammer T.R."/>
            <person name="Caufield P.W."/>
            <person name="Cui Y."/>
            <person name="Zhang H."/>
            <person name="O'Toole P.W."/>
        </authorList>
    </citation>
    <scope>NUCLEOTIDE SEQUENCE [LARGE SCALE GENOMIC DNA]</scope>
    <source>
        <strain evidence="6 7">DSM 19682</strain>
    </source>
</reference>
<gene>
    <name evidence="6" type="ORF">FD03_GL001068</name>
</gene>
<dbReference type="PANTHER" id="PTHR32114:SF2">
    <property type="entry name" value="ABC TRANSPORTER ABCH.3"/>
    <property type="match status" value="1"/>
</dbReference>
<comment type="subunit">
    <text evidence="2">Heterodimer of SbcC and SbcD.</text>
</comment>
<dbReference type="OrthoDB" id="9795626at2"/>